<protein>
    <submittedName>
        <fullName evidence="1">Uncharacterized protein</fullName>
    </submittedName>
</protein>
<sequence length="57" mass="6584">MPVSDLHKEHNAHLYIINSTKQTLCICVHSRKIWACKPMQWSVKQKSSYMVIALTKG</sequence>
<accession>A0A0A8ZQI9</accession>
<organism evidence="1">
    <name type="scientific">Arundo donax</name>
    <name type="common">Giant reed</name>
    <name type="synonym">Donax arundinaceus</name>
    <dbReference type="NCBI Taxonomy" id="35708"/>
    <lineage>
        <taxon>Eukaryota</taxon>
        <taxon>Viridiplantae</taxon>
        <taxon>Streptophyta</taxon>
        <taxon>Embryophyta</taxon>
        <taxon>Tracheophyta</taxon>
        <taxon>Spermatophyta</taxon>
        <taxon>Magnoliopsida</taxon>
        <taxon>Liliopsida</taxon>
        <taxon>Poales</taxon>
        <taxon>Poaceae</taxon>
        <taxon>PACMAD clade</taxon>
        <taxon>Arundinoideae</taxon>
        <taxon>Arundineae</taxon>
        <taxon>Arundo</taxon>
    </lineage>
</organism>
<proteinExistence type="predicted"/>
<reference evidence="1" key="1">
    <citation type="submission" date="2014-09" db="EMBL/GenBank/DDBJ databases">
        <authorList>
            <person name="Magalhaes I.L.F."/>
            <person name="Oliveira U."/>
            <person name="Santos F.R."/>
            <person name="Vidigal T.H.D.A."/>
            <person name="Brescovit A.D."/>
            <person name="Santos A.J."/>
        </authorList>
    </citation>
    <scope>NUCLEOTIDE SEQUENCE</scope>
    <source>
        <tissue evidence="1">Shoot tissue taken approximately 20 cm above the soil surface</tissue>
    </source>
</reference>
<name>A0A0A8ZQI9_ARUDO</name>
<dbReference type="EMBL" id="GBRH01258865">
    <property type="protein sequence ID" value="JAD39030.1"/>
    <property type="molecule type" value="Transcribed_RNA"/>
</dbReference>
<dbReference type="AlphaFoldDB" id="A0A0A8ZQI9"/>
<reference evidence="1" key="2">
    <citation type="journal article" date="2015" name="Data Brief">
        <title>Shoot transcriptome of the giant reed, Arundo donax.</title>
        <authorList>
            <person name="Barrero R.A."/>
            <person name="Guerrero F.D."/>
            <person name="Moolhuijzen P."/>
            <person name="Goolsby J.A."/>
            <person name="Tidwell J."/>
            <person name="Bellgard S.E."/>
            <person name="Bellgard M.I."/>
        </authorList>
    </citation>
    <scope>NUCLEOTIDE SEQUENCE</scope>
    <source>
        <tissue evidence="1">Shoot tissue taken approximately 20 cm above the soil surface</tissue>
    </source>
</reference>
<evidence type="ECO:0000313" key="1">
    <source>
        <dbReference type="EMBL" id="JAD39030.1"/>
    </source>
</evidence>